<dbReference type="Gene3D" id="1.10.260.40">
    <property type="entry name" value="lambda repressor-like DNA-binding domains"/>
    <property type="match status" value="1"/>
</dbReference>
<accession>A1RDI2</accession>
<evidence type="ECO:0000256" key="1">
    <source>
        <dbReference type="ARBA" id="ARBA00023015"/>
    </source>
</evidence>
<keyword evidence="3" id="KW-0804">Transcription</keyword>
<keyword evidence="2" id="KW-0238">DNA-binding</keyword>
<dbReference type="CDD" id="cd01392">
    <property type="entry name" value="HTH_LacI"/>
    <property type="match status" value="1"/>
</dbReference>
<dbReference type="EMBL" id="CP000476">
    <property type="protein sequence ID" value="ABM10843.1"/>
    <property type="molecule type" value="Genomic_DNA"/>
</dbReference>
<dbReference type="RefSeq" id="WP_011777201.1">
    <property type="nucleotide sequence ID" value="NC_008713.1"/>
</dbReference>
<dbReference type="KEGG" id="aau:AAur_pTC20135"/>
<dbReference type="Pfam" id="PF00356">
    <property type="entry name" value="LacI"/>
    <property type="match status" value="1"/>
</dbReference>
<evidence type="ECO:0000313" key="5">
    <source>
        <dbReference type="EMBL" id="ABM10843.1"/>
    </source>
</evidence>
<dbReference type="InterPro" id="IPR000843">
    <property type="entry name" value="HTH_LacI"/>
</dbReference>
<dbReference type="Gene3D" id="3.40.50.2300">
    <property type="match status" value="2"/>
</dbReference>
<evidence type="ECO:0000259" key="4">
    <source>
        <dbReference type="PROSITE" id="PS50932"/>
    </source>
</evidence>
<protein>
    <submittedName>
        <fullName evidence="5">Transcriptional regulator, lacI family</fullName>
    </submittedName>
</protein>
<geneLocation type="plasmid" evidence="5 6">
    <name>pTC2</name>
</geneLocation>
<reference evidence="5 6" key="1">
    <citation type="journal article" date="2006" name="PLoS Genet.">
        <title>Secrets of soil survival revealed by the genome sequence of Arthrobacter aurescens TC1.</title>
        <authorList>
            <person name="Mongodin E.F."/>
            <person name="Shapir N."/>
            <person name="Daugherty S.C."/>
            <person name="DeBoy R.T."/>
            <person name="Emerson J.B."/>
            <person name="Shvartzbeyn A."/>
            <person name="Radune D."/>
            <person name="Vamathevan J."/>
            <person name="Riggs F."/>
            <person name="Grinberg V."/>
            <person name="Khouri H."/>
            <person name="Wackett L.P."/>
            <person name="Nelson K.E."/>
            <person name="Sadowsky M.J."/>
        </authorList>
    </citation>
    <scope>NUCLEOTIDE SEQUENCE [LARGE SCALE GENOMIC DNA]</scope>
    <source>
        <strain evidence="5 6">TC1</strain>
    </source>
</reference>
<name>A1RDI2_PAEAT</name>
<dbReference type="Proteomes" id="UP000000637">
    <property type="component" value="Plasmid pTC2"/>
</dbReference>
<dbReference type="InterPro" id="IPR046335">
    <property type="entry name" value="LacI/GalR-like_sensor"/>
</dbReference>
<dbReference type="GO" id="GO:0000976">
    <property type="term" value="F:transcription cis-regulatory region binding"/>
    <property type="evidence" value="ECO:0007669"/>
    <property type="project" value="TreeGrafter"/>
</dbReference>
<dbReference type="CDD" id="cd06267">
    <property type="entry name" value="PBP1_LacI_sugar_binding-like"/>
    <property type="match status" value="1"/>
</dbReference>
<organism evidence="5 6">
    <name type="scientific">Paenarthrobacter aurescens (strain TC1)</name>
    <dbReference type="NCBI Taxonomy" id="290340"/>
    <lineage>
        <taxon>Bacteria</taxon>
        <taxon>Bacillati</taxon>
        <taxon>Actinomycetota</taxon>
        <taxon>Actinomycetes</taxon>
        <taxon>Micrococcales</taxon>
        <taxon>Micrococcaceae</taxon>
        <taxon>Paenarthrobacter</taxon>
    </lineage>
</organism>
<dbReference type="OrthoDB" id="2854648at2"/>
<sequence>MSERAIGDVNLQEVARVAGVSASTASRVLNGGSKRVSSDLDQRVKAVADSLGYVPSLSARALRGRRTAIILLVNDPRTASIAAIAAGMEEAGRAADVVVTVSATGPDPQARLAAIRTLRALNPKAFVVAASSLTGPGVSQEIHDELADFQRAGGGLVLVGDSDLPAPAIRFNDYESARVMGAYMGGLGRRRAAILTADHPALQYRTEGFLHGLASHSFRPQDVQVVECELSRQGGKAAALELAGLQTIPDLVLAGNDVLAIGALGGFRSAGLEVPADLALSGVDDIPLAQDVLPGLTTMAFPFMEAGRRALRLALAPSSPSEPEVHLRGALVVRGSTLPAIS</sequence>
<keyword evidence="1" id="KW-0805">Transcription regulation</keyword>
<dbReference type="InterPro" id="IPR010982">
    <property type="entry name" value="Lambda_DNA-bd_dom_sf"/>
</dbReference>
<dbReference type="HOGENOM" id="CLU_037628_6_1_11"/>
<dbReference type="PROSITE" id="PS00356">
    <property type="entry name" value="HTH_LACI_1"/>
    <property type="match status" value="1"/>
</dbReference>
<dbReference type="eggNOG" id="COG1609">
    <property type="taxonomic scope" value="Bacteria"/>
</dbReference>
<dbReference type="AlphaFoldDB" id="A1RDI2"/>
<dbReference type="Pfam" id="PF13377">
    <property type="entry name" value="Peripla_BP_3"/>
    <property type="match status" value="1"/>
</dbReference>
<dbReference type="PANTHER" id="PTHR30146">
    <property type="entry name" value="LACI-RELATED TRANSCRIPTIONAL REPRESSOR"/>
    <property type="match status" value="1"/>
</dbReference>
<dbReference type="SUPFAM" id="SSF53822">
    <property type="entry name" value="Periplasmic binding protein-like I"/>
    <property type="match status" value="1"/>
</dbReference>
<keyword evidence="5" id="KW-0614">Plasmid</keyword>
<keyword evidence="6" id="KW-1185">Reference proteome</keyword>
<dbReference type="PANTHER" id="PTHR30146:SF153">
    <property type="entry name" value="LACTOSE OPERON REPRESSOR"/>
    <property type="match status" value="1"/>
</dbReference>
<dbReference type="GO" id="GO:0003700">
    <property type="term" value="F:DNA-binding transcription factor activity"/>
    <property type="evidence" value="ECO:0007669"/>
    <property type="project" value="TreeGrafter"/>
</dbReference>
<dbReference type="SMART" id="SM00354">
    <property type="entry name" value="HTH_LACI"/>
    <property type="match status" value="1"/>
</dbReference>
<dbReference type="PROSITE" id="PS50932">
    <property type="entry name" value="HTH_LACI_2"/>
    <property type="match status" value="1"/>
</dbReference>
<evidence type="ECO:0000256" key="2">
    <source>
        <dbReference type="ARBA" id="ARBA00023125"/>
    </source>
</evidence>
<gene>
    <name evidence="5" type="ordered locus">AAur_pTC20135</name>
</gene>
<dbReference type="SUPFAM" id="SSF47413">
    <property type="entry name" value="lambda repressor-like DNA-binding domains"/>
    <property type="match status" value="1"/>
</dbReference>
<evidence type="ECO:0000313" key="6">
    <source>
        <dbReference type="Proteomes" id="UP000000637"/>
    </source>
</evidence>
<evidence type="ECO:0000256" key="3">
    <source>
        <dbReference type="ARBA" id="ARBA00023163"/>
    </source>
</evidence>
<dbReference type="InterPro" id="IPR028082">
    <property type="entry name" value="Peripla_BP_I"/>
</dbReference>
<feature type="domain" description="HTH lacI-type" evidence="4">
    <location>
        <begin position="9"/>
        <end position="64"/>
    </location>
</feature>
<proteinExistence type="predicted"/>